<keyword evidence="10" id="KW-0645">Protease</keyword>
<feature type="domain" description="ClpX-type ZB" evidence="9">
    <location>
        <begin position="26"/>
        <end position="80"/>
    </location>
</feature>
<dbReference type="GO" id="GO:0046983">
    <property type="term" value="F:protein dimerization activity"/>
    <property type="evidence" value="ECO:0007669"/>
    <property type="project" value="UniProtKB-UniRule"/>
</dbReference>
<comment type="function">
    <text evidence="6">ATP-dependent specificity component of the Clp protease. It directs the protease to specific substrates. Can perform chaperone functions in the absence of ClpP.</text>
</comment>
<dbReference type="SMART" id="SM01086">
    <property type="entry name" value="ClpB_D2-small"/>
    <property type="match status" value="1"/>
</dbReference>
<keyword evidence="5 6" id="KW-0143">Chaperone</keyword>
<dbReference type="SMART" id="SM00994">
    <property type="entry name" value="zf-C4_ClpX"/>
    <property type="match status" value="1"/>
</dbReference>
<dbReference type="InterPro" id="IPR010603">
    <property type="entry name" value="Znf_CppX_C4"/>
</dbReference>
<dbReference type="InterPro" id="IPR001270">
    <property type="entry name" value="ClpA/B"/>
</dbReference>
<dbReference type="PANTHER" id="PTHR48102">
    <property type="entry name" value="ATP-DEPENDENT CLP PROTEASE ATP-BINDING SUBUNIT CLPX-LIKE, MITOCHONDRIAL-RELATED"/>
    <property type="match status" value="1"/>
</dbReference>
<protein>
    <recommendedName>
        <fullName evidence="6">ATP-dependent Clp protease ATP-binding subunit ClpX</fullName>
    </recommendedName>
</protein>
<dbReference type="PANTHER" id="PTHR48102:SF7">
    <property type="entry name" value="ATP-DEPENDENT CLP PROTEASE ATP-BINDING SUBUNIT CLPX-LIKE, MITOCHONDRIAL"/>
    <property type="match status" value="1"/>
</dbReference>
<dbReference type="Gene3D" id="3.40.50.300">
    <property type="entry name" value="P-loop containing nucleotide triphosphate hydrolases"/>
    <property type="match status" value="1"/>
</dbReference>
<feature type="region of interest" description="Disordered" evidence="8">
    <location>
        <begin position="1"/>
        <end position="32"/>
    </location>
</feature>
<dbReference type="InterPro" id="IPR003593">
    <property type="entry name" value="AAA+_ATPase"/>
</dbReference>
<dbReference type="InterPro" id="IPR027417">
    <property type="entry name" value="P-loop_NTPase"/>
</dbReference>
<dbReference type="GO" id="GO:0051301">
    <property type="term" value="P:cell division"/>
    <property type="evidence" value="ECO:0007669"/>
    <property type="project" value="TreeGrafter"/>
</dbReference>
<evidence type="ECO:0000256" key="5">
    <source>
        <dbReference type="ARBA" id="ARBA00023186"/>
    </source>
</evidence>
<dbReference type="Pfam" id="PF06689">
    <property type="entry name" value="zf-C4_ClpX"/>
    <property type="match status" value="1"/>
</dbReference>
<proteinExistence type="inferred from homology"/>
<dbReference type="KEGG" id="pbor:BSF38_03917"/>
<dbReference type="GO" id="GO:0051603">
    <property type="term" value="P:proteolysis involved in protein catabolic process"/>
    <property type="evidence" value="ECO:0007669"/>
    <property type="project" value="TreeGrafter"/>
</dbReference>
<dbReference type="EMBL" id="CP019082">
    <property type="protein sequence ID" value="APW62378.1"/>
    <property type="molecule type" value="Genomic_DNA"/>
</dbReference>
<evidence type="ECO:0000313" key="11">
    <source>
        <dbReference type="Proteomes" id="UP000186309"/>
    </source>
</evidence>
<dbReference type="GO" id="GO:0016887">
    <property type="term" value="F:ATP hydrolysis activity"/>
    <property type="evidence" value="ECO:0007669"/>
    <property type="project" value="InterPro"/>
</dbReference>
<dbReference type="InterPro" id="IPR004487">
    <property type="entry name" value="Clp_protease_ATP-bd_su_ClpX"/>
</dbReference>
<keyword evidence="3 6" id="KW-0862">Zinc</keyword>
<dbReference type="InterPro" id="IPR050052">
    <property type="entry name" value="ATP-dep_Clp_protease_ClpX"/>
</dbReference>
<dbReference type="PRINTS" id="PR00300">
    <property type="entry name" value="CLPPROTEASEA"/>
</dbReference>
<keyword evidence="4 6" id="KW-0067">ATP-binding</keyword>
<feature type="compositionally biased region" description="Gly residues" evidence="8">
    <location>
        <begin position="7"/>
        <end position="25"/>
    </location>
</feature>
<keyword evidence="10" id="KW-0378">Hydrolase</keyword>
<keyword evidence="2 6" id="KW-0547">Nucleotide-binding</keyword>
<dbReference type="GO" id="GO:0008270">
    <property type="term" value="F:zinc ion binding"/>
    <property type="evidence" value="ECO:0007669"/>
    <property type="project" value="UniProtKB-UniRule"/>
</dbReference>
<gene>
    <name evidence="10" type="primary">clpX_2</name>
    <name evidence="6" type="synonym">clpX</name>
    <name evidence="10" type="ORF">BSF38_03917</name>
</gene>
<feature type="binding site" evidence="6 7">
    <location>
        <position position="41"/>
    </location>
    <ligand>
        <name>Zn(2+)</name>
        <dbReference type="ChEBI" id="CHEBI:29105"/>
    </ligand>
</feature>
<dbReference type="InterPro" id="IPR059188">
    <property type="entry name" value="Znf_CLPX-like"/>
</dbReference>
<dbReference type="CDD" id="cd19497">
    <property type="entry name" value="RecA-like_ClpX"/>
    <property type="match status" value="1"/>
</dbReference>
<dbReference type="InterPro" id="IPR003959">
    <property type="entry name" value="ATPase_AAA_core"/>
</dbReference>
<sequence length="455" mass="49588">MPSGKDVTGGGSGSGGKRGGGGGLTSGSSGSTKKNAYCSFCRKSFRDVGPLVEGPGDVYICGECIELCQSILDQERRRRGVPKTLFTDIPTPREIKTQLDAYVIGQDRAKKVLSVALHNHYKRLVHGEEPDQEIELDKSNILLIGPTGCGKTLLARTLARILNVPFAIGDATTLTEAGYVGEDVENILLKLLHAADFDLEAAQRGIIYIDEIDKIGKTTHNVSITRDVSGEGVQQALLKMLEGTVANVPPQGGRKHPEQQYIQMDTSNILFICGGTFVGLENIIARRVGRKTIGFGSQTQIEQHTDLGELLGKVTSDDLLEFGMIPEFIGRLPVICPLMPLDESALVQIMTEPRNALVKQYKRFFDMEGADVEFTPDALQEIAKKAKAKDTGARGLRSIVEEIMLDIMFELPDRPAKDKGKFVVTGEIVRKEKNLFDAAPVPLTPTKPDRKKESA</sequence>
<dbReference type="NCBIfam" id="NF003745">
    <property type="entry name" value="PRK05342.1"/>
    <property type="match status" value="1"/>
</dbReference>
<evidence type="ECO:0000256" key="1">
    <source>
        <dbReference type="ARBA" id="ARBA00022723"/>
    </source>
</evidence>
<dbReference type="NCBIfam" id="TIGR00382">
    <property type="entry name" value="clpX"/>
    <property type="match status" value="1"/>
</dbReference>
<dbReference type="InterPro" id="IPR046425">
    <property type="entry name" value="ClpX_bact"/>
</dbReference>
<dbReference type="Gene3D" id="1.10.8.60">
    <property type="match status" value="1"/>
</dbReference>
<name>A0A1U7CTZ1_9BACT</name>
<dbReference type="InterPro" id="IPR019489">
    <property type="entry name" value="Clp_ATPase_C"/>
</dbReference>
<feature type="binding site" evidence="6">
    <location>
        <begin position="146"/>
        <end position="153"/>
    </location>
    <ligand>
        <name>ATP</name>
        <dbReference type="ChEBI" id="CHEBI:30616"/>
    </ligand>
</feature>
<dbReference type="STRING" id="1387353.BSF38_03917"/>
<dbReference type="InterPro" id="IPR038366">
    <property type="entry name" value="Znf_CppX_C4_sf"/>
</dbReference>
<dbReference type="AlphaFoldDB" id="A0A1U7CTZ1"/>
<dbReference type="SMART" id="SM00382">
    <property type="entry name" value="AAA"/>
    <property type="match status" value="1"/>
</dbReference>
<reference evidence="11" key="1">
    <citation type="submission" date="2016-12" db="EMBL/GenBank/DDBJ databases">
        <title>Comparative genomics of four Isosphaeraceae planctomycetes: a common pool of plasmids and glycoside hydrolase genes.</title>
        <authorList>
            <person name="Ivanova A."/>
        </authorList>
    </citation>
    <scope>NUCLEOTIDE SEQUENCE [LARGE SCALE GENOMIC DNA]</scope>
    <source>
        <strain evidence="11">PX4</strain>
    </source>
</reference>
<comment type="similarity">
    <text evidence="6 7">Belongs to the ClpX chaperone family.</text>
</comment>
<dbReference type="FunFam" id="3.40.50.300:FF:000005">
    <property type="entry name" value="ATP-dependent Clp protease ATP-binding subunit ClpX"/>
    <property type="match status" value="1"/>
</dbReference>
<dbReference type="SUPFAM" id="SSF52540">
    <property type="entry name" value="P-loop containing nucleoside triphosphate hydrolases"/>
    <property type="match status" value="1"/>
</dbReference>
<dbReference type="Proteomes" id="UP000186309">
    <property type="component" value="Chromosome"/>
</dbReference>
<organism evidence="10 11">
    <name type="scientific">Paludisphaera borealis</name>
    <dbReference type="NCBI Taxonomy" id="1387353"/>
    <lineage>
        <taxon>Bacteria</taxon>
        <taxon>Pseudomonadati</taxon>
        <taxon>Planctomycetota</taxon>
        <taxon>Planctomycetia</taxon>
        <taxon>Isosphaerales</taxon>
        <taxon>Isosphaeraceae</taxon>
        <taxon>Paludisphaera</taxon>
    </lineage>
</organism>
<dbReference type="Gene3D" id="6.20.220.10">
    <property type="entry name" value="ClpX chaperone, C4-type zinc finger domain"/>
    <property type="match status" value="1"/>
</dbReference>
<dbReference type="GO" id="GO:0008233">
    <property type="term" value="F:peptidase activity"/>
    <property type="evidence" value="ECO:0007669"/>
    <property type="project" value="UniProtKB-KW"/>
</dbReference>
<comment type="subunit">
    <text evidence="6">Component of the ClpX-ClpP complex. Forms a hexameric ring that, in the presence of ATP, binds to fourteen ClpP subunits assembled into a disk-like structure with a central cavity, resembling the structure of eukaryotic proteasomes.</text>
</comment>
<dbReference type="Pfam" id="PF07724">
    <property type="entry name" value="AAA_2"/>
    <property type="match status" value="1"/>
</dbReference>
<accession>A0A1U7CTZ1</accession>
<dbReference type="PROSITE" id="PS51902">
    <property type="entry name" value="CLPX_ZB"/>
    <property type="match status" value="1"/>
</dbReference>
<dbReference type="FunFam" id="1.10.8.60:FF:000002">
    <property type="entry name" value="ATP-dependent Clp protease ATP-binding subunit ClpX"/>
    <property type="match status" value="1"/>
</dbReference>
<keyword evidence="1 6" id="KW-0479">Metal-binding</keyword>
<dbReference type="HAMAP" id="MF_00175">
    <property type="entry name" value="ClpX"/>
    <property type="match status" value="1"/>
</dbReference>
<dbReference type="SUPFAM" id="SSF57716">
    <property type="entry name" value="Glucocorticoid receptor-like (DNA-binding domain)"/>
    <property type="match status" value="1"/>
</dbReference>
<evidence type="ECO:0000256" key="7">
    <source>
        <dbReference type="PROSITE-ProRule" id="PRU01250"/>
    </source>
</evidence>
<dbReference type="RefSeq" id="WP_076351157.1">
    <property type="nucleotide sequence ID" value="NZ_CP019082.1"/>
</dbReference>
<evidence type="ECO:0000313" key="10">
    <source>
        <dbReference type="EMBL" id="APW62378.1"/>
    </source>
</evidence>
<feature type="binding site" evidence="6 7">
    <location>
        <position position="61"/>
    </location>
    <ligand>
        <name>Zn(2+)</name>
        <dbReference type="ChEBI" id="CHEBI:29105"/>
    </ligand>
</feature>
<feature type="binding site" evidence="6 7">
    <location>
        <position position="64"/>
    </location>
    <ligand>
        <name>Zn(2+)</name>
        <dbReference type="ChEBI" id="CHEBI:29105"/>
    </ligand>
</feature>
<dbReference type="Pfam" id="PF10431">
    <property type="entry name" value="ClpB_D2-small"/>
    <property type="match status" value="1"/>
</dbReference>
<dbReference type="GO" id="GO:0005524">
    <property type="term" value="F:ATP binding"/>
    <property type="evidence" value="ECO:0007669"/>
    <property type="project" value="UniProtKB-UniRule"/>
</dbReference>
<evidence type="ECO:0000256" key="8">
    <source>
        <dbReference type="SAM" id="MobiDB-lite"/>
    </source>
</evidence>
<evidence type="ECO:0000256" key="2">
    <source>
        <dbReference type="ARBA" id="ARBA00022741"/>
    </source>
</evidence>
<dbReference type="OrthoDB" id="9804062at2"/>
<evidence type="ECO:0000256" key="4">
    <source>
        <dbReference type="ARBA" id="ARBA00022840"/>
    </source>
</evidence>
<evidence type="ECO:0000259" key="9">
    <source>
        <dbReference type="PROSITE" id="PS51902"/>
    </source>
</evidence>
<dbReference type="GO" id="GO:0051082">
    <property type="term" value="F:unfolded protein binding"/>
    <property type="evidence" value="ECO:0007669"/>
    <property type="project" value="UniProtKB-UniRule"/>
</dbReference>
<dbReference type="GO" id="GO:0140662">
    <property type="term" value="F:ATP-dependent protein folding chaperone"/>
    <property type="evidence" value="ECO:0007669"/>
    <property type="project" value="InterPro"/>
</dbReference>
<feature type="binding site" evidence="6 7">
    <location>
        <position position="38"/>
    </location>
    <ligand>
        <name>Zn(2+)</name>
        <dbReference type="ChEBI" id="CHEBI:29105"/>
    </ligand>
</feature>
<evidence type="ECO:0000256" key="3">
    <source>
        <dbReference type="ARBA" id="ARBA00022833"/>
    </source>
</evidence>
<dbReference type="GO" id="GO:0009376">
    <property type="term" value="C:HslUV protease complex"/>
    <property type="evidence" value="ECO:0007669"/>
    <property type="project" value="TreeGrafter"/>
</dbReference>
<evidence type="ECO:0000256" key="6">
    <source>
        <dbReference type="HAMAP-Rule" id="MF_00175"/>
    </source>
</evidence>
<keyword evidence="11" id="KW-1185">Reference proteome</keyword>